<evidence type="ECO:0000256" key="1">
    <source>
        <dbReference type="ARBA" id="ARBA00022801"/>
    </source>
</evidence>
<proteinExistence type="predicted"/>
<dbReference type="NCBIfam" id="TIGR01662">
    <property type="entry name" value="HAD-SF-IIIA"/>
    <property type="match status" value="1"/>
</dbReference>
<dbReference type="Gene3D" id="3.40.50.1000">
    <property type="entry name" value="HAD superfamily/HAD-like"/>
    <property type="match status" value="1"/>
</dbReference>
<dbReference type="Gene3D" id="1.10.150.240">
    <property type="entry name" value="Putative phosphatase, domain 2"/>
    <property type="match status" value="1"/>
</dbReference>
<dbReference type="SUPFAM" id="SSF56784">
    <property type="entry name" value="HAD-like"/>
    <property type="match status" value="1"/>
</dbReference>
<dbReference type="InterPro" id="IPR023214">
    <property type="entry name" value="HAD_sf"/>
</dbReference>
<dbReference type="InterPro" id="IPR006439">
    <property type="entry name" value="HAD-SF_hydro_IA"/>
</dbReference>
<dbReference type="GO" id="GO:0006281">
    <property type="term" value="P:DNA repair"/>
    <property type="evidence" value="ECO:0007669"/>
    <property type="project" value="TreeGrafter"/>
</dbReference>
<reference evidence="4" key="1">
    <citation type="submission" date="2020-10" db="EMBL/GenBank/DDBJ databases">
        <title>Complete genome sequence of Bacillus velezensis NST6.</title>
        <authorList>
            <person name="Choi J."/>
        </authorList>
    </citation>
    <scope>NUCLEOTIDE SEQUENCE [LARGE SCALE GENOMIC DNA]</scope>
    <source>
        <strain evidence="4">NST6</strain>
    </source>
</reference>
<dbReference type="NCBIfam" id="TIGR01509">
    <property type="entry name" value="HAD-SF-IA-v3"/>
    <property type="match status" value="1"/>
</dbReference>
<dbReference type="GO" id="GO:0004427">
    <property type="term" value="F:inorganic diphosphate phosphatase activity"/>
    <property type="evidence" value="ECO:0007669"/>
    <property type="project" value="UniProtKB-EC"/>
</dbReference>
<protein>
    <submittedName>
        <fullName evidence="3">Pyrophosphatase PpaX</fullName>
        <ecNumber evidence="3">3.6.1.1</ecNumber>
    </submittedName>
</protein>
<dbReference type="PANTHER" id="PTHR43434:SF1">
    <property type="entry name" value="PHOSPHOGLYCOLATE PHOSPHATASE"/>
    <property type="match status" value="1"/>
</dbReference>
<dbReference type="STRING" id="1155777.BANAU_3955"/>
<accession>A0A2I7TIH6</accession>
<dbReference type="Pfam" id="PF13419">
    <property type="entry name" value="HAD_2"/>
    <property type="match status" value="1"/>
</dbReference>
<keyword evidence="1 3" id="KW-0378">Hydrolase</keyword>
<organism evidence="3 4">
    <name type="scientific">Bacillus velezensis</name>
    <dbReference type="NCBI Taxonomy" id="492670"/>
    <lineage>
        <taxon>Bacteria</taxon>
        <taxon>Bacillati</taxon>
        <taxon>Bacillota</taxon>
        <taxon>Bacilli</taxon>
        <taxon>Bacillales</taxon>
        <taxon>Bacillaceae</taxon>
        <taxon>Bacillus</taxon>
        <taxon>Bacillus amyloliquefaciens group</taxon>
    </lineage>
</organism>
<dbReference type="InterPro" id="IPR036412">
    <property type="entry name" value="HAD-like_sf"/>
</dbReference>
<evidence type="ECO:0000313" key="3">
    <source>
        <dbReference type="EMBL" id="QOY26724.1"/>
    </source>
</evidence>
<dbReference type="EC" id="3.6.1.1" evidence="3"/>
<dbReference type="EMBL" id="CP063687">
    <property type="protein sequence ID" value="QOY26724.1"/>
    <property type="molecule type" value="Genomic_DNA"/>
</dbReference>
<dbReference type="Proteomes" id="UP000587477">
    <property type="component" value="Chromosome"/>
</dbReference>
<accession>A0A2D3DK00</accession>
<sequence length="215" mass="24194">MHTILFDLDGTLVNSEWLAKEAYNHGIETVLKRKLTNEERESLVGKPIAVFLRRFPNEAEQIRSSILQYFENKIHQIRPYPGVISLLESLSERGYGLGIVTSQLKKFAYGELINNKLDGFFKVVLTAEDCDEYKPSPKPLLTAINHLHADISDCLYIGDQMTDIEAAHAADMKSAGALWGEGNLTHLSAASPTYFVKEPHQLLRILQDKNYSAAF</sequence>
<dbReference type="InterPro" id="IPR050155">
    <property type="entry name" value="HAD-like_hydrolase_sf"/>
</dbReference>
<dbReference type="InterPro" id="IPR006549">
    <property type="entry name" value="HAD-SF_hydro_IIIA"/>
</dbReference>
<dbReference type="SFLD" id="SFLDS00003">
    <property type="entry name" value="Haloacid_Dehalogenase"/>
    <property type="match status" value="1"/>
</dbReference>
<name>A0A2I7TIH6_BACVE</name>
<evidence type="ECO:0000256" key="2">
    <source>
        <dbReference type="ARBA" id="ARBA00022842"/>
    </source>
</evidence>
<dbReference type="AlphaFoldDB" id="A0A2I7TIH6"/>
<dbReference type="PANTHER" id="PTHR43434">
    <property type="entry name" value="PHOSPHOGLYCOLATE PHOSPHATASE"/>
    <property type="match status" value="1"/>
</dbReference>
<dbReference type="InterPro" id="IPR023198">
    <property type="entry name" value="PGP-like_dom2"/>
</dbReference>
<dbReference type="RefSeq" id="WP_014419369.1">
    <property type="nucleotide sequence ID" value="NZ_AP024501.1"/>
</dbReference>
<evidence type="ECO:0000313" key="4">
    <source>
        <dbReference type="Proteomes" id="UP000587477"/>
    </source>
</evidence>
<dbReference type="NCBIfam" id="TIGR01549">
    <property type="entry name" value="HAD-SF-IA-v1"/>
    <property type="match status" value="1"/>
</dbReference>
<dbReference type="GO" id="GO:0008967">
    <property type="term" value="F:phosphoglycolate phosphatase activity"/>
    <property type="evidence" value="ECO:0007669"/>
    <property type="project" value="TreeGrafter"/>
</dbReference>
<gene>
    <name evidence="3" type="primary">ppaX_1</name>
    <name evidence="3" type="ORF">BACVE_001731</name>
</gene>
<dbReference type="InterPro" id="IPR041492">
    <property type="entry name" value="HAD_2"/>
</dbReference>
<keyword evidence="2" id="KW-0460">Magnesium</keyword>
<dbReference type="SFLD" id="SFLDG01129">
    <property type="entry name" value="C1.5:_HAD__Beta-PGM__Phosphata"/>
    <property type="match status" value="1"/>
</dbReference>
<dbReference type="PRINTS" id="PR00413">
    <property type="entry name" value="HADHALOGNASE"/>
</dbReference>
<dbReference type="SFLD" id="SFLDG01135">
    <property type="entry name" value="C1.5.6:_HAD__Beta-PGM__Phospha"/>
    <property type="match status" value="1"/>
</dbReference>
<dbReference type="GO" id="GO:0005829">
    <property type="term" value="C:cytosol"/>
    <property type="evidence" value="ECO:0007669"/>
    <property type="project" value="TreeGrafter"/>
</dbReference>